<protein>
    <submittedName>
        <fullName evidence="1">Cytochrome P450 94B3</fullName>
    </submittedName>
</protein>
<gene>
    <name evidence="1" type="ORF">LOK49_LG01G04201</name>
</gene>
<proteinExistence type="predicted"/>
<accession>A0ACC0J030</accession>
<evidence type="ECO:0000313" key="2">
    <source>
        <dbReference type="Proteomes" id="UP001060215"/>
    </source>
</evidence>
<name>A0ACC0J030_9ERIC</name>
<sequence>MSMFLHTTTHPLMLISFCFFLCLLYVISCEFRRHRKFSGNGPPTYPIIGCFVSFYKNSHRLLDWYTDLLSHSSNQTIVIHRFGARRIIVTANPENVEYMLKTNFSNYPKGKAFTQILGDFLGCGIFNVDGELWHTQRKLAIHEFSAQSLRDYVENTLEEEVEGKLLPIMESLATEDDNKAVDLQELLKRLAFDIICRVSLGIDSSSLDPSLSVLSLARAFNVASEICARRASEPLFVIWRIKRVLGVGSERRVRDAIEEIHAFVTKIIHDKKEIIAKDGEKKGEDLLTKLILAGHDERVIRDMVISFIMAGRDTTSAAMTWLFYLLSRHPEVEQEVVKEIEFVEGERLSDNESLKEMRFLKACLCESMRLYPPVAWDSKHAVTEDWLPDGTPVLAGDRVTYFPYGMGRMKELWGEDQFEFKPDRWFTEPDKEGRGELMQVSPYKFPVFQAGPRMCLGKEMAFIQMTYVVASILKRFEIRPSSSDRSIFVPMLTAHMAGGFNVFIRRRQKPVVKRPQN</sequence>
<reference evidence="1 2" key="1">
    <citation type="journal article" date="2022" name="Plant J.">
        <title>Chromosome-level genome of Camellia lanceoleosa provides a valuable resource for understanding genome evolution and self-incompatibility.</title>
        <authorList>
            <person name="Gong W."/>
            <person name="Xiao S."/>
            <person name="Wang L."/>
            <person name="Liao Z."/>
            <person name="Chang Y."/>
            <person name="Mo W."/>
            <person name="Hu G."/>
            <person name="Li W."/>
            <person name="Zhao G."/>
            <person name="Zhu H."/>
            <person name="Hu X."/>
            <person name="Ji K."/>
            <person name="Xiang X."/>
            <person name="Song Q."/>
            <person name="Yuan D."/>
            <person name="Jin S."/>
            <person name="Zhang L."/>
        </authorList>
    </citation>
    <scope>NUCLEOTIDE SEQUENCE [LARGE SCALE GENOMIC DNA]</scope>
    <source>
        <strain evidence="1">SQ_2022a</strain>
    </source>
</reference>
<dbReference type="EMBL" id="CM045758">
    <property type="protein sequence ID" value="KAI8030597.1"/>
    <property type="molecule type" value="Genomic_DNA"/>
</dbReference>
<comment type="caution">
    <text evidence="1">The sequence shown here is derived from an EMBL/GenBank/DDBJ whole genome shotgun (WGS) entry which is preliminary data.</text>
</comment>
<organism evidence="1 2">
    <name type="scientific">Camellia lanceoleosa</name>
    <dbReference type="NCBI Taxonomy" id="1840588"/>
    <lineage>
        <taxon>Eukaryota</taxon>
        <taxon>Viridiplantae</taxon>
        <taxon>Streptophyta</taxon>
        <taxon>Embryophyta</taxon>
        <taxon>Tracheophyta</taxon>
        <taxon>Spermatophyta</taxon>
        <taxon>Magnoliopsida</taxon>
        <taxon>eudicotyledons</taxon>
        <taxon>Gunneridae</taxon>
        <taxon>Pentapetalae</taxon>
        <taxon>asterids</taxon>
        <taxon>Ericales</taxon>
        <taxon>Theaceae</taxon>
        <taxon>Camellia</taxon>
    </lineage>
</organism>
<dbReference type="Proteomes" id="UP001060215">
    <property type="component" value="Chromosome 1"/>
</dbReference>
<evidence type="ECO:0000313" key="1">
    <source>
        <dbReference type="EMBL" id="KAI8030597.1"/>
    </source>
</evidence>
<keyword evidence="2" id="KW-1185">Reference proteome</keyword>